<comment type="subcellular location">
    <subcellularLocation>
        <location evidence="2">Cytoplasm</location>
    </subcellularLocation>
    <subcellularLocation>
        <location evidence="1">Nucleus</location>
    </subcellularLocation>
</comment>
<reference evidence="9" key="1">
    <citation type="submission" date="2016-12" db="EMBL/GenBank/DDBJ databases">
        <title>An insight into the sialome and mialome of the sand fly, Nyssomyia neivai.</title>
        <authorList>
            <person name="Sebastian V."/>
            <person name="Goulart T.M."/>
            <person name="Oliveira W."/>
            <person name="Calvo E."/>
            <person name="Oliveira L.F."/>
            <person name="Pinto M.C."/>
            <person name="Rosselino A.M."/>
            <person name="Ribeiro J.M."/>
        </authorList>
    </citation>
    <scope>NUCLEOTIDE SEQUENCE</scope>
</reference>
<dbReference type="Pfam" id="PF22061">
    <property type="entry name" value="CSN7_HB_subdom"/>
    <property type="match status" value="1"/>
</dbReference>
<keyword evidence="4" id="KW-0963">Cytoplasm</keyword>
<dbReference type="PANTHER" id="PTHR15350:SF5">
    <property type="entry name" value="COP9 SIGNALOSOME COMPLEX SUBUNIT 7"/>
    <property type="match status" value="1"/>
</dbReference>
<dbReference type="AlphaFoldDB" id="A0A1L8DW43"/>
<dbReference type="InterPro" id="IPR000717">
    <property type="entry name" value="PCI_dom"/>
</dbReference>
<evidence type="ECO:0000256" key="4">
    <source>
        <dbReference type="ARBA" id="ARBA00022490"/>
    </source>
</evidence>
<keyword evidence="5" id="KW-0736">Signalosome</keyword>
<dbReference type="Pfam" id="PF01399">
    <property type="entry name" value="PCI"/>
    <property type="match status" value="1"/>
</dbReference>
<dbReference type="InterPro" id="IPR041481">
    <property type="entry name" value="CSN7_helixI"/>
</dbReference>
<dbReference type="GO" id="GO:0005737">
    <property type="term" value="C:cytoplasm"/>
    <property type="evidence" value="ECO:0007669"/>
    <property type="project" value="UniProtKB-SubCell"/>
</dbReference>
<evidence type="ECO:0000259" key="8">
    <source>
        <dbReference type="PROSITE" id="PS50250"/>
    </source>
</evidence>
<evidence type="ECO:0000256" key="6">
    <source>
        <dbReference type="ARBA" id="ARBA00023242"/>
    </source>
</evidence>
<dbReference type="Pfam" id="PF18392">
    <property type="entry name" value="CSN7a_helixI"/>
    <property type="match status" value="1"/>
</dbReference>
<dbReference type="InterPro" id="IPR045237">
    <property type="entry name" value="COPS7/eIF3m"/>
</dbReference>
<feature type="compositionally biased region" description="Basic and acidic residues" evidence="7">
    <location>
        <begin position="240"/>
        <end position="251"/>
    </location>
</feature>
<evidence type="ECO:0000256" key="2">
    <source>
        <dbReference type="ARBA" id="ARBA00004496"/>
    </source>
</evidence>
<protein>
    <submittedName>
        <fullName evidence="9">Putative cop9 signalosome complex subunit 7</fullName>
    </submittedName>
</protein>
<keyword evidence="6" id="KW-0539">Nucleus</keyword>
<dbReference type="EMBL" id="GFDF01003432">
    <property type="protein sequence ID" value="JAV10652.1"/>
    <property type="molecule type" value="Transcribed_RNA"/>
</dbReference>
<dbReference type="SMART" id="SM00088">
    <property type="entry name" value="PINT"/>
    <property type="match status" value="1"/>
</dbReference>
<evidence type="ECO:0000256" key="5">
    <source>
        <dbReference type="ARBA" id="ARBA00022790"/>
    </source>
</evidence>
<dbReference type="GO" id="GO:0010387">
    <property type="term" value="P:COP9 signalosome assembly"/>
    <property type="evidence" value="ECO:0007669"/>
    <property type="project" value="InterPro"/>
</dbReference>
<evidence type="ECO:0000256" key="7">
    <source>
        <dbReference type="SAM" id="MobiDB-lite"/>
    </source>
</evidence>
<dbReference type="PROSITE" id="PS50250">
    <property type="entry name" value="PCI"/>
    <property type="match status" value="1"/>
</dbReference>
<feature type="domain" description="PCI" evidence="8">
    <location>
        <begin position="1"/>
        <end position="165"/>
    </location>
</feature>
<evidence type="ECO:0000313" key="9">
    <source>
        <dbReference type="EMBL" id="JAV10652.1"/>
    </source>
</evidence>
<proteinExistence type="inferred from homology"/>
<dbReference type="PANTHER" id="PTHR15350">
    <property type="entry name" value="COP9 SIGNALOSOME COMPLEX SUBUNIT 7/DENDRITIC CELL PROTEIN GA17"/>
    <property type="match status" value="1"/>
</dbReference>
<dbReference type="GO" id="GO:0008180">
    <property type="term" value="C:COP9 signalosome"/>
    <property type="evidence" value="ECO:0007669"/>
    <property type="project" value="UniProtKB-KW"/>
</dbReference>
<accession>A0A1L8DW43</accession>
<evidence type="ECO:0000256" key="3">
    <source>
        <dbReference type="ARBA" id="ARBA00008482"/>
    </source>
</evidence>
<sequence length="271" mass="30647">MSHSFEENSPTVTTHNALEHFVALAKMAKGAACLHLIEQLLEAPGVYVFGELLQIPNIMELEGSPNVKYYNALNLFAYGTYKQYLEKKDQILELNPTMKKKLQHLTIVTLAIQNKCIPYATLLIELDISNVRDLEDLIIEAIYADIIHGKLDQKNSQLEVDYAIGRDIRPGDINQIVDTLQEWCDSCAAVLNCIETQIHRANAEKARTISHKDKIEQEIVNLKKAIKSQAIDCDEAMPMEMREQSNQESRKKSTKSKAGKSGGKLWFKMTN</sequence>
<comment type="similarity">
    <text evidence="3">Belongs to the CSN7/EIF3M family. CSN7 subfamily.</text>
</comment>
<name>A0A1L8DW43_9DIPT</name>
<organism evidence="9">
    <name type="scientific">Nyssomyia neivai</name>
    <dbReference type="NCBI Taxonomy" id="330878"/>
    <lineage>
        <taxon>Eukaryota</taxon>
        <taxon>Metazoa</taxon>
        <taxon>Ecdysozoa</taxon>
        <taxon>Arthropoda</taxon>
        <taxon>Hexapoda</taxon>
        <taxon>Insecta</taxon>
        <taxon>Pterygota</taxon>
        <taxon>Neoptera</taxon>
        <taxon>Endopterygota</taxon>
        <taxon>Diptera</taxon>
        <taxon>Nematocera</taxon>
        <taxon>Psychodoidea</taxon>
        <taxon>Psychodidae</taxon>
        <taxon>Nyssomyia</taxon>
    </lineage>
</organism>
<evidence type="ECO:0000256" key="1">
    <source>
        <dbReference type="ARBA" id="ARBA00004123"/>
    </source>
</evidence>
<feature type="region of interest" description="Disordered" evidence="7">
    <location>
        <begin position="234"/>
        <end position="271"/>
    </location>
</feature>